<feature type="domain" description="Ig-like" evidence="5">
    <location>
        <begin position="14"/>
        <end position="102"/>
    </location>
</feature>
<dbReference type="GO" id="GO:0055013">
    <property type="term" value="P:cardiac muscle cell development"/>
    <property type="evidence" value="ECO:0007669"/>
    <property type="project" value="UniProtKB-ARBA"/>
</dbReference>
<evidence type="ECO:0000256" key="1">
    <source>
        <dbReference type="ARBA" id="ARBA00022729"/>
    </source>
</evidence>
<dbReference type="FunFam" id="2.60.40.10:FF:000022">
    <property type="entry name" value="Cardiac titin"/>
    <property type="match status" value="6"/>
</dbReference>
<evidence type="ECO:0000313" key="6">
    <source>
        <dbReference type="EMBL" id="KAK0143519.1"/>
    </source>
</evidence>
<sequence length="668" mass="73086">MPLNLLTLFFLEPPAFTVKPDNMEVIEGTTVSLKSAFTGTAPLAVKWFREEKEIFTGGSCFIQKDASSSSLDLRSVKPSDSAKFTCQVSNDAGKVDCSAVLFVKEPPTFSLKLVPSRLVRKGQSLTLSCKVEDSPGLSVKWFKNDCEIISNYRQLVCFSNTVASLEVVDSSMADSGDYVCVASSQAGSDRCCCTVTVKEPPAFVRPLESATLVKGCNIVLEGRVSGSSPFEINCSHNGKPIQNDRRHKISVENDTITLMVSKCEAGDAGKYQCTVTNEVGETSSSCHVLLKEPPSFVQRLEDLTSQVGSEVSLKCMLTGSLPMAVSWVKDDRELTEDEHIKMSYEAKTAVLNLKNTQKTHSGKYVCHVHNEAGSQKCVAVLTVTEPASILEQAKSISVTQGDPAILECRFSGTKPLKAMWLKGGKELALVQRYKIQSTDTSSILKILKTDKNDSGLYTFEVSNDAGHSSCDASLTILDQILPPSFTRKLKQTERIKGSFAHLECLVLGSLPIALQWYKDEKEIQADEKHKCTFFENVALLEISCLDRKDSGSYTCIARNKAGSDQCSGTLLVKEPPYVLEKPESMSVLPGSKVKFNVLISGTPPFSIKWFKDKKEILSSSDCYVVKDNTSTLLELFFAKTSDSGDYICEIQNDVGSTSCQAALFVKGY</sequence>
<dbReference type="CDD" id="cd00096">
    <property type="entry name" value="Ig"/>
    <property type="match status" value="1"/>
</dbReference>
<dbReference type="InterPro" id="IPR036179">
    <property type="entry name" value="Ig-like_dom_sf"/>
</dbReference>
<evidence type="ECO:0000313" key="7">
    <source>
        <dbReference type="Proteomes" id="UP001174136"/>
    </source>
</evidence>
<dbReference type="GO" id="GO:0007156">
    <property type="term" value="P:homophilic cell adhesion via plasma membrane adhesion molecules"/>
    <property type="evidence" value="ECO:0007669"/>
    <property type="project" value="TreeGrafter"/>
</dbReference>
<dbReference type="InterPro" id="IPR003598">
    <property type="entry name" value="Ig_sub2"/>
</dbReference>
<dbReference type="PROSITE" id="PS50835">
    <property type="entry name" value="IG_LIKE"/>
    <property type="match status" value="6"/>
</dbReference>
<feature type="domain" description="Ig-like" evidence="5">
    <location>
        <begin position="386"/>
        <end position="475"/>
    </location>
</feature>
<dbReference type="EMBL" id="JAOPHQ010003412">
    <property type="protein sequence ID" value="KAK0143519.1"/>
    <property type="molecule type" value="Genomic_DNA"/>
</dbReference>
<dbReference type="InterPro" id="IPR013098">
    <property type="entry name" value="Ig_I-set"/>
</dbReference>
<dbReference type="Gene3D" id="2.60.40.10">
    <property type="entry name" value="Immunoglobulins"/>
    <property type="match status" value="7"/>
</dbReference>
<feature type="domain" description="Ig-like" evidence="5">
    <location>
        <begin position="483"/>
        <end position="571"/>
    </location>
</feature>
<dbReference type="InterPro" id="IPR003599">
    <property type="entry name" value="Ig_sub"/>
</dbReference>
<dbReference type="AlphaFoldDB" id="A0AA47MNF5"/>
<feature type="signal peptide" evidence="4">
    <location>
        <begin position="1"/>
        <end position="17"/>
    </location>
</feature>
<evidence type="ECO:0000256" key="3">
    <source>
        <dbReference type="ARBA" id="ARBA00023319"/>
    </source>
</evidence>
<reference evidence="6" key="1">
    <citation type="journal article" date="2023" name="Front. Mar. Sci.">
        <title>A new Merluccius polli reference genome to investigate the effects of global change in West African waters.</title>
        <authorList>
            <person name="Mateo J.L."/>
            <person name="Blanco-Fernandez C."/>
            <person name="Garcia-Vazquez E."/>
            <person name="Machado-Schiaffino G."/>
        </authorList>
    </citation>
    <scope>NUCLEOTIDE SEQUENCE</scope>
    <source>
        <strain evidence="6">C29</strain>
        <tissue evidence="6">Fin</tissue>
    </source>
</reference>
<accession>A0AA47MNF5</accession>
<dbReference type="SUPFAM" id="SSF48726">
    <property type="entry name" value="Immunoglobulin"/>
    <property type="match status" value="7"/>
</dbReference>
<feature type="chain" id="PRO_5041236254" evidence="4">
    <location>
        <begin position="18"/>
        <end position="668"/>
    </location>
</feature>
<dbReference type="SMART" id="SM00409">
    <property type="entry name" value="IG"/>
    <property type="match status" value="7"/>
</dbReference>
<evidence type="ECO:0000256" key="4">
    <source>
        <dbReference type="SAM" id="SignalP"/>
    </source>
</evidence>
<dbReference type="InterPro" id="IPR007110">
    <property type="entry name" value="Ig-like_dom"/>
</dbReference>
<dbReference type="SMART" id="SM00408">
    <property type="entry name" value="IGc2"/>
    <property type="match status" value="7"/>
</dbReference>
<evidence type="ECO:0000256" key="2">
    <source>
        <dbReference type="ARBA" id="ARBA00023157"/>
    </source>
</evidence>
<dbReference type="InterPro" id="IPR050958">
    <property type="entry name" value="Cell_Adh-Cytoskel_Orgn"/>
</dbReference>
<feature type="domain" description="Ig-like" evidence="5">
    <location>
        <begin position="294"/>
        <end position="382"/>
    </location>
</feature>
<dbReference type="Pfam" id="PF07679">
    <property type="entry name" value="I-set"/>
    <property type="match status" value="7"/>
</dbReference>
<keyword evidence="2" id="KW-1015">Disulfide bond</keyword>
<organism evidence="6 7">
    <name type="scientific">Merluccius polli</name>
    <name type="common">Benguela hake</name>
    <name type="synonym">Merluccius cadenati</name>
    <dbReference type="NCBI Taxonomy" id="89951"/>
    <lineage>
        <taxon>Eukaryota</taxon>
        <taxon>Metazoa</taxon>
        <taxon>Chordata</taxon>
        <taxon>Craniata</taxon>
        <taxon>Vertebrata</taxon>
        <taxon>Euteleostomi</taxon>
        <taxon>Actinopterygii</taxon>
        <taxon>Neopterygii</taxon>
        <taxon>Teleostei</taxon>
        <taxon>Neoteleostei</taxon>
        <taxon>Acanthomorphata</taxon>
        <taxon>Zeiogadaria</taxon>
        <taxon>Gadariae</taxon>
        <taxon>Gadiformes</taxon>
        <taxon>Gadoidei</taxon>
        <taxon>Merlucciidae</taxon>
        <taxon>Merluccius</taxon>
    </lineage>
</organism>
<comment type="caution">
    <text evidence="6">The sequence shown here is derived from an EMBL/GenBank/DDBJ whole genome shotgun (WGS) entry which is preliminary data.</text>
</comment>
<dbReference type="FunFam" id="2.60.40.10:FF:000107">
    <property type="entry name" value="Myosin, light chain kinase a"/>
    <property type="match status" value="1"/>
</dbReference>
<dbReference type="InterPro" id="IPR013783">
    <property type="entry name" value="Ig-like_fold"/>
</dbReference>
<feature type="domain" description="Ig-like" evidence="5">
    <location>
        <begin position="107"/>
        <end position="196"/>
    </location>
</feature>
<dbReference type="GO" id="GO:0005886">
    <property type="term" value="C:plasma membrane"/>
    <property type="evidence" value="ECO:0007669"/>
    <property type="project" value="TreeGrafter"/>
</dbReference>
<keyword evidence="3" id="KW-0393">Immunoglobulin domain</keyword>
<dbReference type="PANTHER" id="PTHR45080:SF8">
    <property type="entry name" value="IG-LIKE DOMAIN-CONTAINING PROTEIN"/>
    <property type="match status" value="1"/>
</dbReference>
<dbReference type="Proteomes" id="UP001174136">
    <property type="component" value="Unassembled WGS sequence"/>
</dbReference>
<feature type="domain" description="Ig-like" evidence="5">
    <location>
        <begin position="576"/>
        <end position="664"/>
    </location>
</feature>
<evidence type="ECO:0000259" key="5">
    <source>
        <dbReference type="PROSITE" id="PS50835"/>
    </source>
</evidence>
<proteinExistence type="predicted"/>
<keyword evidence="7" id="KW-1185">Reference proteome</keyword>
<dbReference type="GO" id="GO:0003007">
    <property type="term" value="P:heart morphogenesis"/>
    <property type="evidence" value="ECO:0007669"/>
    <property type="project" value="UniProtKB-ARBA"/>
</dbReference>
<dbReference type="PANTHER" id="PTHR45080">
    <property type="entry name" value="CONTACTIN 5"/>
    <property type="match status" value="1"/>
</dbReference>
<name>A0AA47MNF5_MERPO</name>
<gene>
    <name evidence="6" type="primary">Ttn_2</name>
    <name evidence="6" type="ORF">N1851_018355</name>
</gene>
<protein>
    <submittedName>
        <fullName evidence="6">Titin</fullName>
    </submittedName>
</protein>
<keyword evidence="1 4" id="KW-0732">Signal</keyword>